<name>A0AAV7JK69_9METZ</name>
<dbReference type="AlphaFoldDB" id="A0AAV7JK69"/>
<accession>A0AAV7JK69</accession>
<dbReference type="GO" id="GO:0099518">
    <property type="term" value="P:vesicle cytoskeletal trafficking"/>
    <property type="evidence" value="ECO:0007669"/>
    <property type="project" value="TreeGrafter"/>
</dbReference>
<comment type="caution">
    <text evidence="2">The sequence shown here is derived from an EMBL/GenBank/DDBJ whole genome shotgun (WGS) entry which is preliminary data.</text>
</comment>
<dbReference type="InterPro" id="IPR038830">
    <property type="entry name" value="CCDC186"/>
</dbReference>
<dbReference type="PANTHER" id="PTHR18911">
    <property type="entry name" value="CTCL TUMOR ANTIGEN HD-CL-01"/>
    <property type="match status" value="1"/>
</dbReference>
<proteinExistence type="predicted"/>
<dbReference type="GO" id="GO:0005802">
    <property type="term" value="C:trans-Golgi network"/>
    <property type="evidence" value="ECO:0007669"/>
    <property type="project" value="TreeGrafter"/>
</dbReference>
<feature type="coiled-coil region" evidence="1">
    <location>
        <begin position="51"/>
        <end position="180"/>
    </location>
</feature>
<feature type="coiled-coil region" evidence="1">
    <location>
        <begin position="393"/>
        <end position="522"/>
    </location>
</feature>
<dbReference type="GO" id="GO:0031267">
    <property type="term" value="F:small GTPase binding"/>
    <property type="evidence" value="ECO:0007669"/>
    <property type="project" value="TreeGrafter"/>
</dbReference>
<organism evidence="2 3">
    <name type="scientific">Oopsacas minuta</name>
    <dbReference type="NCBI Taxonomy" id="111878"/>
    <lineage>
        <taxon>Eukaryota</taxon>
        <taxon>Metazoa</taxon>
        <taxon>Porifera</taxon>
        <taxon>Hexactinellida</taxon>
        <taxon>Hexasterophora</taxon>
        <taxon>Lyssacinosida</taxon>
        <taxon>Leucopsacidae</taxon>
        <taxon>Oopsacas</taxon>
    </lineage>
</organism>
<sequence length="708" mass="82390">MASKGNTIKRKNSFPPSIYTLGLDKLLDKICEDNSDSENYVIEREKVTTFAEKISSEIKTFKDTIKEKDNEIIQLNKQLSSSLQENKSKENKLNEELKSNRRELARLQSKVQRIENETEKLNKLKKELQEDNNNITIKMNWAQNRLKTELETHVTCKSELEVTQRKLKQVTEEKEQIHSEFKNIILQYENNTDVQRIGDKDKGGVNLQKEVIDGLKSELDSCKGELRGVCEREDGLREQIAKLGDEKLYFIKQTEKGEKWKQKSEQFKSELELLRTQFNFQKEDTKAVKENCTELRGKNKSLSDINQMQQKKLAQQENKLEKLNLRYDTLSNEQTQLKAEITSVKNEFIVSEQTCNDLKQGYTAMSKENEELIAKCHEFSEQTLRYNCKIENEKRLEQTIESLKLDFESCNKNYLNLQNQVKELLERNETLTTNLETLTHSNSKIEHTNIELESNLKSLKEQLDNSEKLTEKLTINSEKKEAILKLEVNKQNALLQEKDTNLKILQQKLNEQKNEKKIIEKKQTQIMRDISKLVKAQADKLGSMERIQEEPPLTPASKRSCSTPTLAHSEIDKDENISVLFETINNFAVKIERLQLELNQKKDKITFQEDHLKQLTKELQKKARIMQNIVNRSDNPRMKSPTQSSNMYELTDGLSYERTLQQQVLVEDTLMRNIALQASLDVVTKQAEVLQQENSNLRSLIGGSRHLD</sequence>
<protein>
    <submittedName>
        <fullName evidence="2">Coiled-coil domain-containing protein</fullName>
    </submittedName>
</protein>
<gene>
    <name evidence="2" type="ORF">LOD99_11671</name>
</gene>
<feature type="coiled-coil region" evidence="1">
    <location>
        <begin position="299"/>
        <end position="347"/>
    </location>
</feature>
<evidence type="ECO:0000256" key="1">
    <source>
        <dbReference type="SAM" id="Coils"/>
    </source>
</evidence>
<dbReference type="EMBL" id="JAKMXF010000321">
    <property type="protein sequence ID" value="KAI6649305.1"/>
    <property type="molecule type" value="Genomic_DNA"/>
</dbReference>
<dbReference type="PANTHER" id="PTHR18911:SF5">
    <property type="entry name" value="COILED-COIL DOMAIN-CONTAINING PROTEIN 186"/>
    <property type="match status" value="1"/>
</dbReference>
<dbReference type="Proteomes" id="UP001165289">
    <property type="component" value="Unassembled WGS sequence"/>
</dbReference>
<keyword evidence="3" id="KW-1185">Reference proteome</keyword>
<keyword evidence="1" id="KW-0175">Coiled coil</keyword>
<reference evidence="2 3" key="1">
    <citation type="journal article" date="2023" name="BMC Biol.">
        <title>The compact genome of the sponge Oopsacas minuta (Hexactinellida) is lacking key metazoan core genes.</title>
        <authorList>
            <person name="Santini S."/>
            <person name="Schenkelaars Q."/>
            <person name="Jourda C."/>
            <person name="Duchesne M."/>
            <person name="Belahbib H."/>
            <person name="Rocher C."/>
            <person name="Selva M."/>
            <person name="Riesgo A."/>
            <person name="Vervoort M."/>
            <person name="Leys S.P."/>
            <person name="Kodjabachian L."/>
            <person name="Le Bivic A."/>
            <person name="Borchiellini C."/>
            <person name="Claverie J.M."/>
            <person name="Renard E."/>
        </authorList>
    </citation>
    <scope>NUCLEOTIDE SEQUENCE [LARGE SCALE GENOMIC DNA]</scope>
    <source>
        <strain evidence="2">SPO-2</strain>
    </source>
</reference>
<evidence type="ECO:0000313" key="2">
    <source>
        <dbReference type="EMBL" id="KAI6649305.1"/>
    </source>
</evidence>
<feature type="coiled-coil region" evidence="1">
    <location>
        <begin position="584"/>
        <end position="632"/>
    </location>
</feature>
<evidence type="ECO:0000313" key="3">
    <source>
        <dbReference type="Proteomes" id="UP001165289"/>
    </source>
</evidence>